<dbReference type="Proteomes" id="UP000598360">
    <property type="component" value="Unassembled WGS sequence"/>
</dbReference>
<evidence type="ECO:0008006" key="4">
    <source>
        <dbReference type="Google" id="ProtNLM"/>
    </source>
</evidence>
<accession>A0A929BB98</accession>
<gene>
    <name evidence="2" type="ORF">IQ251_14195</name>
</gene>
<feature type="transmembrane region" description="Helical" evidence="1">
    <location>
        <begin position="64"/>
        <end position="85"/>
    </location>
</feature>
<organism evidence="2 3">
    <name type="scientific">Saccharopolyspora montiporae</name>
    <dbReference type="NCBI Taxonomy" id="2781240"/>
    <lineage>
        <taxon>Bacteria</taxon>
        <taxon>Bacillati</taxon>
        <taxon>Actinomycetota</taxon>
        <taxon>Actinomycetes</taxon>
        <taxon>Pseudonocardiales</taxon>
        <taxon>Pseudonocardiaceae</taxon>
        <taxon>Saccharopolyspora</taxon>
    </lineage>
</organism>
<evidence type="ECO:0000256" key="1">
    <source>
        <dbReference type="SAM" id="Phobius"/>
    </source>
</evidence>
<evidence type="ECO:0000313" key="2">
    <source>
        <dbReference type="EMBL" id="MBE9375600.1"/>
    </source>
</evidence>
<keyword evidence="1" id="KW-0812">Transmembrane</keyword>
<keyword evidence="3" id="KW-1185">Reference proteome</keyword>
<proteinExistence type="predicted"/>
<evidence type="ECO:0000313" key="3">
    <source>
        <dbReference type="Proteomes" id="UP000598360"/>
    </source>
</evidence>
<dbReference type="AlphaFoldDB" id="A0A929BB98"/>
<keyword evidence="1" id="KW-1133">Transmembrane helix</keyword>
<name>A0A929BB98_9PSEU</name>
<dbReference type="EMBL" id="JADEYC010000022">
    <property type="protein sequence ID" value="MBE9375600.1"/>
    <property type="molecule type" value="Genomic_DNA"/>
</dbReference>
<keyword evidence="1" id="KW-0472">Membrane</keyword>
<reference evidence="2" key="1">
    <citation type="submission" date="2020-10" db="EMBL/GenBank/DDBJ databases">
        <title>Diversity and distribution of actinomycetes associated with coral in the coast of Hainan.</title>
        <authorList>
            <person name="Li F."/>
        </authorList>
    </citation>
    <scope>NUCLEOTIDE SEQUENCE</scope>
    <source>
        <strain evidence="2">HNM0983</strain>
    </source>
</reference>
<feature type="transmembrane region" description="Helical" evidence="1">
    <location>
        <begin position="31"/>
        <end position="52"/>
    </location>
</feature>
<sequence>MNEHGGLPAKDRPGRSAWLGPASLALGMLSWALPGGGAALAAAALVCGVVSMRTRGAYRIDGTAVAGSGVAVGQLVMSLLVVGATQER</sequence>
<comment type="caution">
    <text evidence="2">The sequence shown here is derived from an EMBL/GenBank/DDBJ whole genome shotgun (WGS) entry which is preliminary data.</text>
</comment>
<protein>
    <recommendedName>
        <fullName evidence="4">DUF4190 domain-containing protein</fullName>
    </recommendedName>
</protein>
<dbReference type="RefSeq" id="WP_193929052.1">
    <property type="nucleotide sequence ID" value="NZ_JADEYC010000022.1"/>
</dbReference>